<name>A0A9W6M8D4_9MICO</name>
<keyword evidence="3" id="KW-1185">Reference proteome</keyword>
<gene>
    <name evidence="2" type="ORF">GCM10017596_08460</name>
</gene>
<dbReference type="Proteomes" id="UP001142325">
    <property type="component" value="Unassembled WGS sequence"/>
</dbReference>
<dbReference type="AlphaFoldDB" id="A0A9W6M8D4"/>
<dbReference type="EMBL" id="BSET01000001">
    <property type="protein sequence ID" value="GLK01131.1"/>
    <property type="molecule type" value="Genomic_DNA"/>
</dbReference>
<evidence type="ECO:0000256" key="1">
    <source>
        <dbReference type="SAM" id="MobiDB-lite"/>
    </source>
</evidence>
<proteinExistence type="predicted"/>
<reference evidence="2" key="2">
    <citation type="submission" date="2023-01" db="EMBL/GenBank/DDBJ databases">
        <authorList>
            <person name="Sun Q."/>
            <person name="Evtushenko L."/>
        </authorList>
    </citation>
    <scope>NUCLEOTIDE SEQUENCE</scope>
    <source>
        <strain evidence="2">VKM Ac-1958</strain>
    </source>
</reference>
<evidence type="ECO:0000313" key="2">
    <source>
        <dbReference type="EMBL" id="GLK01131.1"/>
    </source>
</evidence>
<sequence>MWSRGELAAFMPAPSHHLFSGPKNTVAGGTTAENRDHSTSTSSGTGSPNHPWTTWAQGTLARALEPRQITTS</sequence>
<evidence type="ECO:0000313" key="3">
    <source>
        <dbReference type="Proteomes" id="UP001142325"/>
    </source>
</evidence>
<accession>A0A9W6M8D4</accession>
<protein>
    <submittedName>
        <fullName evidence="2">Uncharacterized protein</fullName>
    </submittedName>
</protein>
<organism evidence="2 3">
    <name type="scientific">Microbacterium keratanolyticum</name>
    <dbReference type="NCBI Taxonomy" id="67574"/>
    <lineage>
        <taxon>Bacteria</taxon>
        <taxon>Bacillati</taxon>
        <taxon>Actinomycetota</taxon>
        <taxon>Actinomycetes</taxon>
        <taxon>Micrococcales</taxon>
        <taxon>Microbacteriaceae</taxon>
        <taxon>Microbacterium</taxon>
    </lineage>
</organism>
<comment type="caution">
    <text evidence="2">The sequence shown here is derived from an EMBL/GenBank/DDBJ whole genome shotgun (WGS) entry which is preliminary data.</text>
</comment>
<reference evidence="2" key="1">
    <citation type="journal article" date="2014" name="Int. J. Syst. Evol. Microbiol.">
        <title>Complete genome sequence of Corynebacterium casei LMG S-19264T (=DSM 44701T), isolated from a smear-ripened cheese.</title>
        <authorList>
            <consortium name="US DOE Joint Genome Institute (JGI-PGF)"/>
            <person name="Walter F."/>
            <person name="Albersmeier A."/>
            <person name="Kalinowski J."/>
            <person name="Ruckert C."/>
        </authorList>
    </citation>
    <scope>NUCLEOTIDE SEQUENCE</scope>
    <source>
        <strain evidence="2">VKM Ac-1958</strain>
    </source>
</reference>
<feature type="region of interest" description="Disordered" evidence="1">
    <location>
        <begin position="12"/>
        <end position="54"/>
    </location>
</feature>